<protein>
    <submittedName>
        <fullName evidence="2">Uncharacterized protein</fullName>
    </submittedName>
</protein>
<dbReference type="RefSeq" id="XP_014540353.2">
    <property type="nucleotide sequence ID" value="XM_014684867.2"/>
</dbReference>
<dbReference type="KEGG" id="mbrn:26246947"/>
<organism evidence="2 3">
    <name type="scientific">Metarhizium brunneum</name>
    <dbReference type="NCBI Taxonomy" id="500148"/>
    <lineage>
        <taxon>Eukaryota</taxon>
        <taxon>Fungi</taxon>
        <taxon>Dikarya</taxon>
        <taxon>Ascomycota</taxon>
        <taxon>Pezizomycotina</taxon>
        <taxon>Sordariomycetes</taxon>
        <taxon>Hypocreomycetidae</taxon>
        <taxon>Hypocreales</taxon>
        <taxon>Clavicipitaceae</taxon>
        <taxon>Metarhizium</taxon>
    </lineage>
</organism>
<proteinExistence type="predicted"/>
<evidence type="ECO:0000256" key="1">
    <source>
        <dbReference type="SAM" id="MobiDB-lite"/>
    </source>
</evidence>
<feature type="region of interest" description="Disordered" evidence="1">
    <location>
        <begin position="150"/>
        <end position="214"/>
    </location>
</feature>
<dbReference type="Proteomes" id="UP000510686">
    <property type="component" value="Chromosome 7"/>
</dbReference>
<accession>A0A7D5V4U8</accession>
<name>A0A7D5V4U8_9HYPO</name>
<evidence type="ECO:0000313" key="3">
    <source>
        <dbReference type="Proteomes" id="UP000510686"/>
    </source>
</evidence>
<feature type="region of interest" description="Disordered" evidence="1">
    <location>
        <begin position="418"/>
        <end position="455"/>
    </location>
</feature>
<feature type="compositionally biased region" description="Low complexity" evidence="1">
    <location>
        <begin position="432"/>
        <end position="443"/>
    </location>
</feature>
<gene>
    <name evidence="2" type="ORF">G6M90_00g112920</name>
</gene>
<dbReference type="OrthoDB" id="20872at2759"/>
<sequence length="535" mass="59766">MEDERARSCIVFISEDQVEKGLVLAKRGQQQLEPVSEKKTLYYFTVSHNDHYSVCEILVSPIKVDHHKNVFFWPVQRYTKCCENASEDELKRLRQIIYDVYVRPVQWSFGDDSNKAVPVSNSPTNGDCEEHPEVGRRYLQETATIITPATREETASRWLSQSPSQSSNATTETDLTDTDSTRPSQNKKRGSDNSLVSTISKKSRPNMKPGFECPFNPTTVITKLLRSLEDLKKATSHQKKVTGNVSNFHVDSSTGFPLLTTNKEREEFANKLYKLDRNNHLTRMRAGDDERHDAADKIAESLREKLPALSGSTYIFHPPAVIAALWNEDYETLCKQLGADNLALQNPTVVKLQYSTEPELYTYAVRLEHSCPLQHGAPDNGKIDFGNLADGKLFSPNTYQHIGCNSIARRQTQQRLDGVNCPVSVSGEPRAGSSSGRSSRSSSNGCPSAISPVTGSQEIDPLDIFRHIGNDTPATHTMERNGSDNFPDIEGLGINPFNVNIFHEIDRLERNATDNFLDIEGLGINPFDVGIFQAS</sequence>
<dbReference type="GeneID" id="26246947"/>
<feature type="compositionally biased region" description="Low complexity" evidence="1">
    <location>
        <begin position="160"/>
        <end position="173"/>
    </location>
</feature>
<keyword evidence="3" id="KW-1185">Reference proteome</keyword>
<dbReference type="EMBL" id="CP058938">
    <property type="protein sequence ID" value="QLI74714.1"/>
    <property type="molecule type" value="Genomic_DNA"/>
</dbReference>
<feature type="region of interest" description="Disordered" evidence="1">
    <location>
        <begin position="112"/>
        <end position="132"/>
    </location>
</feature>
<dbReference type="AlphaFoldDB" id="A0A7D5V4U8"/>
<evidence type="ECO:0000313" key="2">
    <source>
        <dbReference type="EMBL" id="QLI74714.1"/>
    </source>
</evidence>
<reference evidence="2 3" key="1">
    <citation type="submission" date="2020-07" db="EMBL/GenBank/DDBJ databases">
        <title>Telomere length de novo assembly of all 7 chromosomes of the fungus, Metarhizium brunneum, using a novel assembly pipeline.</title>
        <authorList>
            <person name="Saud z."/>
            <person name="Kortsinoglou A."/>
            <person name="Kouvelis V.N."/>
            <person name="Butt T.M."/>
        </authorList>
    </citation>
    <scope>NUCLEOTIDE SEQUENCE [LARGE SCALE GENOMIC DNA]</scope>
    <source>
        <strain evidence="2 3">4556</strain>
    </source>
</reference>